<evidence type="ECO:0000313" key="16">
    <source>
        <dbReference type="Proteomes" id="UP001162480"/>
    </source>
</evidence>
<evidence type="ECO:0000256" key="5">
    <source>
        <dbReference type="ARBA" id="ARBA00023069"/>
    </source>
</evidence>
<keyword evidence="2" id="KW-0963">Cytoplasm</keyword>
<keyword evidence="16" id="KW-1185">Reference proteome</keyword>
<dbReference type="InterPro" id="IPR029440">
    <property type="entry name" value="DRC1_C"/>
</dbReference>
<dbReference type="EMBL" id="OX597819">
    <property type="protein sequence ID" value="CAI9724836.1"/>
    <property type="molecule type" value="Genomic_DNA"/>
</dbReference>
<evidence type="ECO:0000256" key="3">
    <source>
        <dbReference type="ARBA" id="ARBA00022846"/>
    </source>
</evidence>
<sequence length="514" mass="61307">MNNITVRGCPANNVGNYLVKMPKGKKKVKLTEEQKIHQEEQKMLLQMEMKKKKEELLMQYLKDKHAKEEKFTKLNNLIINDRWRGILREIKGKEIKADIIVLKNTFDRIVDQKDEIFKALLVDIEEAEEQYIMALSSHLENIDRFIKLQKERLQNFQLEYDKDLCIVKKEFDKEREKMLSMYGAEMNDLADIMYAMEQNFIEKEMKAKSDFENLKDEVRNKNLEEKHSLRVSLESKVEHLWMLFNQTKAHYHETTEERKEAFEKLKKKDAKSSEEIEKQMRKVQRIAELIGNLKVKMAYNAKVNEEKNRKLREEKDKMRFVLQGMKIEMNKLRTTEFEKLTRLALESNDAINKLTRQRDKGVKILKLFERCRKLETEREKVLPFYPDTIKPEEVEKAWQDEHIPCNKNLQKMMDEYKPLTNFWKRFNKVLLDKRVLIMEHSLLARDNEKLRYLLKQYLDGISVSSDVLSQTNPLFMVYNAHTLEHAIDLNDPRVKKSKTAVSQEASLIVRNILA</sequence>
<dbReference type="Pfam" id="PF14775">
    <property type="entry name" value="NYD-SP28_assoc"/>
    <property type="match status" value="1"/>
</dbReference>
<feature type="domain" description="Dynein regulatory complex protein 1 C-terminal" evidence="14">
    <location>
        <begin position="411"/>
        <end position="458"/>
    </location>
</feature>
<dbReference type="GO" id="GO:0060285">
    <property type="term" value="P:cilium-dependent cell motility"/>
    <property type="evidence" value="ECO:0007669"/>
    <property type="project" value="TreeGrafter"/>
</dbReference>
<keyword evidence="7" id="KW-0966">Cell projection</keyword>
<evidence type="ECO:0000256" key="8">
    <source>
        <dbReference type="ARBA" id="ARBA00037841"/>
    </source>
</evidence>
<protein>
    <recommendedName>
        <fullName evidence="10">Dynein regulatory complex subunit 2</fullName>
    </recommendedName>
    <alternativeName>
        <fullName evidence="11">Coiled-coil domain-containing protein 65</fullName>
    </alternativeName>
</protein>
<organism evidence="15 16">
    <name type="scientific">Octopus vulgaris</name>
    <name type="common">Common octopus</name>
    <dbReference type="NCBI Taxonomy" id="6645"/>
    <lineage>
        <taxon>Eukaryota</taxon>
        <taxon>Metazoa</taxon>
        <taxon>Spiralia</taxon>
        <taxon>Lophotrochozoa</taxon>
        <taxon>Mollusca</taxon>
        <taxon>Cephalopoda</taxon>
        <taxon>Coleoidea</taxon>
        <taxon>Octopodiformes</taxon>
        <taxon>Octopoda</taxon>
        <taxon>Incirrata</taxon>
        <taxon>Octopodidae</taxon>
        <taxon>Octopus</taxon>
    </lineage>
</organism>
<proteinExistence type="inferred from homology"/>
<comment type="function">
    <text evidence="12">Component of the nexin-dynein regulatory complex (N-DRC), a key regulator of ciliary/flagellar motility which maintains the alignment and integrity of the distal axoneme and regulates microtubule sliding in motile axonemes. Plays a critical role in the assembly of N-DRC and also stabilizes the assembly of multiple inner dynein arms and radial spokes. Coassembles with DRC1 to form a central scaffold needed for assembly of the N-DRC and its attachment to the outer doublet microtubules.</text>
</comment>
<dbReference type="Proteomes" id="UP001162480">
    <property type="component" value="Chromosome 6"/>
</dbReference>
<evidence type="ECO:0000256" key="4">
    <source>
        <dbReference type="ARBA" id="ARBA00023054"/>
    </source>
</evidence>
<feature type="domain" description="Dynein regulatory complex protein 1/2 N-terminal" evidence="13">
    <location>
        <begin position="46"/>
        <end position="142"/>
    </location>
</feature>
<dbReference type="GO" id="GO:0003352">
    <property type="term" value="P:regulation of cilium movement"/>
    <property type="evidence" value="ECO:0007669"/>
    <property type="project" value="TreeGrafter"/>
</dbReference>
<accession>A0AA36F3Y8</accession>
<evidence type="ECO:0000256" key="7">
    <source>
        <dbReference type="ARBA" id="ARBA00023273"/>
    </source>
</evidence>
<evidence type="ECO:0000259" key="13">
    <source>
        <dbReference type="Pfam" id="PF14772"/>
    </source>
</evidence>
<evidence type="ECO:0000256" key="9">
    <source>
        <dbReference type="ARBA" id="ARBA00038424"/>
    </source>
</evidence>
<dbReference type="AlphaFoldDB" id="A0AA36F3Y8"/>
<dbReference type="GO" id="GO:0070286">
    <property type="term" value="P:axonemal dynein complex assembly"/>
    <property type="evidence" value="ECO:0007669"/>
    <property type="project" value="InterPro"/>
</dbReference>
<evidence type="ECO:0000313" key="15">
    <source>
        <dbReference type="EMBL" id="CAI9724836.1"/>
    </source>
</evidence>
<comment type="similarity">
    <text evidence="9">Belongs to the DRC2 family.</text>
</comment>
<keyword evidence="3" id="KW-0282">Flagellum</keyword>
<evidence type="ECO:0000256" key="12">
    <source>
        <dbReference type="ARBA" id="ARBA00045865"/>
    </source>
</evidence>
<evidence type="ECO:0000256" key="11">
    <source>
        <dbReference type="ARBA" id="ARBA00041517"/>
    </source>
</evidence>
<comment type="subcellular location">
    <subcellularLocation>
        <location evidence="1">Cytoplasm</location>
        <location evidence="1">Cytoskeleton</location>
        <location evidence="1">Flagellum axoneme</location>
    </subcellularLocation>
    <subcellularLocation>
        <location evidence="8">Cytoplasm</location>
        <location evidence="8">Cytoskeleton</location>
        <location evidence="8">Flagellum basal body</location>
    </subcellularLocation>
</comment>
<dbReference type="PANTHER" id="PTHR21625:SF0">
    <property type="entry name" value="DYNEIN REGULATORY COMPLEX SUBUNIT 2"/>
    <property type="match status" value="1"/>
</dbReference>
<keyword evidence="5" id="KW-0969">Cilium</keyword>
<reference evidence="15" key="1">
    <citation type="submission" date="2023-08" db="EMBL/GenBank/DDBJ databases">
        <authorList>
            <person name="Alioto T."/>
            <person name="Alioto T."/>
            <person name="Gomez Garrido J."/>
        </authorList>
    </citation>
    <scope>NUCLEOTIDE SEQUENCE</scope>
</reference>
<dbReference type="InterPro" id="IPR039750">
    <property type="entry name" value="DRC1/DRC2"/>
</dbReference>
<dbReference type="GO" id="GO:0005858">
    <property type="term" value="C:axonemal dynein complex"/>
    <property type="evidence" value="ECO:0007669"/>
    <property type="project" value="InterPro"/>
</dbReference>
<gene>
    <name evidence="15" type="ORF">OCTVUL_1B023321</name>
</gene>
<evidence type="ECO:0000256" key="6">
    <source>
        <dbReference type="ARBA" id="ARBA00023212"/>
    </source>
</evidence>
<keyword evidence="4" id="KW-0175">Coiled coil</keyword>
<evidence type="ECO:0000256" key="1">
    <source>
        <dbReference type="ARBA" id="ARBA00004611"/>
    </source>
</evidence>
<dbReference type="Pfam" id="PF14772">
    <property type="entry name" value="NYD-SP28"/>
    <property type="match status" value="1"/>
</dbReference>
<name>A0AA36F3Y8_OCTVU</name>
<dbReference type="InterPro" id="IPR039505">
    <property type="entry name" value="DRC1/2_N"/>
</dbReference>
<evidence type="ECO:0000259" key="14">
    <source>
        <dbReference type="Pfam" id="PF14775"/>
    </source>
</evidence>
<evidence type="ECO:0000256" key="10">
    <source>
        <dbReference type="ARBA" id="ARBA00040899"/>
    </source>
</evidence>
<evidence type="ECO:0000256" key="2">
    <source>
        <dbReference type="ARBA" id="ARBA00022490"/>
    </source>
</evidence>
<dbReference type="PANTHER" id="PTHR21625">
    <property type="entry name" value="NYD-SP28 PROTEIN"/>
    <property type="match status" value="1"/>
</dbReference>
<keyword evidence="6" id="KW-0206">Cytoskeleton</keyword>